<evidence type="ECO:0000256" key="1">
    <source>
        <dbReference type="ARBA" id="ARBA00022723"/>
    </source>
</evidence>
<dbReference type="Gene3D" id="3.30.70.2330">
    <property type="match status" value="1"/>
</dbReference>
<keyword evidence="5" id="KW-1185">Reference proteome</keyword>
<dbReference type="InterPro" id="IPR014905">
    <property type="entry name" value="HIRAN"/>
</dbReference>
<comment type="caution">
    <text evidence="4">The sequence shown here is derived from an EMBL/GenBank/DDBJ whole genome shotgun (WGS) entry which is preliminary data.</text>
</comment>
<dbReference type="SMART" id="SM00910">
    <property type="entry name" value="HIRAN"/>
    <property type="match status" value="1"/>
</dbReference>
<reference evidence="4 5" key="1">
    <citation type="submission" date="2016-11" db="EMBL/GenBank/DDBJ databases">
        <title>Description of two novel members of the family Erysipelotrichaceae: Ileibacterium lipovorans gen. nov., sp. nov. and Dubosiella newyorkensis, gen. nov., sp. nov.</title>
        <authorList>
            <person name="Cox L.M."/>
            <person name="Sohn J."/>
            <person name="Tyrrell K.L."/>
            <person name="Citron D.M."/>
            <person name="Lawson P.A."/>
            <person name="Patel N.B."/>
            <person name="Iizumi T."/>
            <person name="Perez-Perez G.I."/>
            <person name="Goldstein E.J."/>
            <person name="Blaser M.J."/>
        </authorList>
    </citation>
    <scope>NUCLEOTIDE SEQUENCE [LARGE SCALE GENOMIC DNA]</scope>
    <source>
        <strain evidence="4 5">NYU-BL-A3</strain>
    </source>
</reference>
<dbReference type="Proteomes" id="UP000186341">
    <property type="component" value="Unassembled WGS sequence"/>
</dbReference>
<dbReference type="GO" id="GO:0016818">
    <property type="term" value="F:hydrolase activity, acting on acid anhydrides, in phosphorus-containing anhydrides"/>
    <property type="evidence" value="ECO:0007669"/>
    <property type="project" value="InterPro"/>
</dbReference>
<protein>
    <recommendedName>
        <fullName evidence="3">HIRAN domain-containing protein</fullName>
    </recommendedName>
</protein>
<dbReference type="Pfam" id="PF08797">
    <property type="entry name" value="HIRAN"/>
    <property type="match status" value="1"/>
</dbReference>
<dbReference type="RefSeq" id="WP_075818135.1">
    <property type="nucleotide sequence ID" value="NZ_CAPNHH010000158.1"/>
</dbReference>
<evidence type="ECO:0000259" key="3">
    <source>
        <dbReference type="SMART" id="SM00910"/>
    </source>
</evidence>
<dbReference type="GO" id="GO:0008270">
    <property type="term" value="F:zinc ion binding"/>
    <property type="evidence" value="ECO:0007669"/>
    <property type="project" value="InterPro"/>
</dbReference>
<sequence length="130" mass="14946">MSNALTKFDDSQDLIVFGDLPDLLKPMQERIYLDSVYAAGISHLDDPERPAGLKPQEKLRLIREPKNPNDLYAIRIENETGKKIGYIPKKNNRVFARLMDAGKMIEATVSIVKKTGRYYSLKVDLWMEDF</sequence>
<dbReference type="OrthoDB" id="1650885at2"/>
<proteinExistence type="predicted"/>
<name>A0A1U7NI12_9FIRM</name>
<dbReference type="EMBL" id="MPJW01000074">
    <property type="protein sequence ID" value="OLU41794.1"/>
    <property type="molecule type" value="Genomic_DNA"/>
</dbReference>
<organism evidence="4 5">
    <name type="scientific">Ileibacterium valens</name>
    <dbReference type="NCBI Taxonomy" id="1862668"/>
    <lineage>
        <taxon>Bacteria</taxon>
        <taxon>Bacillati</taxon>
        <taxon>Bacillota</taxon>
        <taxon>Erysipelotrichia</taxon>
        <taxon>Erysipelotrichales</taxon>
        <taxon>Erysipelotrichaceae</taxon>
        <taxon>Ileibacterium</taxon>
    </lineage>
</organism>
<keyword evidence="2" id="KW-0378">Hydrolase</keyword>
<evidence type="ECO:0000256" key="2">
    <source>
        <dbReference type="ARBA" id="ARBA00022801"/>
    </source>
</evidence>
<accession>A0A1U7NI12</accession>
<evidence type="ECO:0000313" key="5">
    <source>
        <dbReference type="Proteomes" id="UP000186341"/>
    </source>
</evidence>
<gene>
    <name evidence="4" type="ORF">BO222_02605</name>
</gene>
<dbReference type="GeneID" id="82202126"/>
<evidence type="ECO:0000313" key="4">
    <source>
        <dbReference type="EMBL" id="OLU41794.1"/>
    </source>
</evidence>
<keyword evidence="1" id="KW-0479">Metal-binding</keyword>
<dbReference type="AlphaFoldDB" id="A0A1U7NI12"/>
<dbReference type="GO" id="GO:0003676">
    <property type="term" value="F:nucleic acid binding"/>
    <property type="evidence" value="ECO:0007669"/>
    <property type="project" value="InterPro"/>
</dbReference>
<feature type="domain" description="HIRAN" evidence="3">
    <location>
        <begin position="31"/>
        <end position="127"/>
    </location>
</feature>